<dbReference type="EMBL" id="JACBZT010000001">
    <property type="protein sequence ID" value="NYJ07683.1"/>
    <property type="molecule type" value="Genomic_DNA"/>
</dbReference>
<accession>A0A853CNZ5</accession>
<feature type="region of interest" description="Disordered" evidence="1">
    <location>
        <begin position="151"/>
        <end position="196"/>
    </location>
</feature>
<name>A0A853CNZ5_9ACTN</name>
<dbReference type="GO" id="GO:0016747">
    <property type="term" value="F:acyltransferase activity, transferring groups other than amino-acyl groups"/>
    <property type="evidence" value="ECO:0007669"/>
    <property type="project" value="InterPro"/>
</dbReference>
<sequence length="196" mass="21424">MALQWVHDDHPRWDDDRRRVLASVPEGVFGTESRAPGEPLSSDWWRVERDGRVVGYGWLDDVWGDAEILLAVDAGERRSGVGAFVVEHLEQEAAARGLNYVVNVVRPTHPEREAVTAWLQGQGFAATEDGRLRKRVGAPVVGAAVAPDSGRQARYAAERDRAAARPHGTDEAGGGEPMGPGHEESGGYVDVEEHRF</sequence>
<dbReference type="GO" id="GO:0005840">
    <property type="term" value="C:ribosome"/>
    <property type="evidence" value="ECO:0007669"/>
    <property type="project" value="UniProtKB-KW"/>
</dbReference>
<gene>
    <name evidence="3" type="ORF">GGQ55_003961</name>
</gene>
<dbReference type="RefSeq" id="WP_179719720.1">
    <property type="nucleotide sequence ID" value="NZ_JACBZT010000001.1"/>
</dbReference>
<organism evidence="3 4">
    <name type="scientific">Petropleomorpha daqingensis</name>
    <dbReference type="NCBI Taxonomy" id="2026353"/>
    <lineage>
        <taxon>Bacteria</taxon>
        <taxon>Bacillati</taxon>
        <taxon>Actinomycetota</taxon>
        <taxon>Actinomycetes</taxon>
        <taxon>Geodermatophilales</taxon>
        <taxon>Geodermatophilaceae</taxon>
        <taxon>Petropleomorpha</taxon>
    </lineage>
</organism>
<evidence type="ECO:0000259" key="2">
    <source>
        <dbReference type="PROSITE" id="PS51186"/>
    </source>
</evidence>
<reference evidence="3 4" key="1">
    <citation type="submission" date="2020-07" db="EMBL/GenBank/DDBJ databases">
        <title>Sequencing the genomes of 1000 actinobacteria strains.</title>
        <authorList>
            <person name="Klenk H.-P."/>
        </authorList>
    </citation>
    <scope>NUCLEOTIDE SEQUENCE [LARGE SCALE GENOMIC DNA]</scope>
    <source>
        <strain evidence="3 4">DSM 104001</strain>
    </source>
</reference>
<keyword evidence="4" id="KW-1185">Reference proteome</keyword>
<evidence type="ECO:0000256" key="1">
    <source>
        <dbReference type="SAM" id="MobiDB-lite"/>
    </source>
</evidence>
<dbReference type="AlphaFoldDB" id="A0A853CNZ5"/>
<feature type="domain" description="N-acetyltransferase" evidence="2">
    <location>
        <begin position="1"/>
        <end position="147"/>
    </location>
</feature>
<dbReference type="Gene3D" id="3.40.630.30">
    <property type="match status" value="1"/>
</dbReference>
<proteinExistence type="predicted"/>
<feature type="compositionally biased region" description="Basic and acidic residues" evidence="1">
    <location>
        <begin position="181"/>
        <end position="196"/>
    </location>
</feature>
<dbReference type="PROSITE" id="PS51186">
    <property type="entry name" value="GNAT"/>
    <property type="match status" value="1"/>
</dbReference>
<evidence type="ECO:0000313" key="4">
    <source>
        <dbReference type="Proteomes" id="UP000541969"/>
    </source>
</evidence>
<feature type="compositionally biased region" description="Basic and acidic residues" evidence="1">
    <location>
        <begin position="156"/>
        <end position="170"/>
    </location>
</feature>
<comment type="caution">
    <text evidence="3">The sequence shown here is derived from an EMBL/GenBank/DDBJ whole genome shotgun (WGS) entry which is preliminary data.</text>
</comment>
<dbReference type="Proteomes" id="UP000541969">
    <property type="component" value="Unassembled WGS sequence"/>
</dbReference>
<keyword evidence="3" id="KW-0689">Ribosomal protein</keyword>
<dbReference type="InterPro" id="IPR016181">
    <property type="entry name" value="Acyl_CoA_acyltransferase"/>
</dbReference>
<keyword evidence="3" id="KW-0687">Ribonucleoprotein</keyword>
<dbReference type="Pfam" id="PF00583">
    <property type="entry name" value="Acetyltransf_1"/>
    <property type="match status" value="1"/>
</dbReference>
<dbReference type="InterPro" id="IPR000182">
    <property type="entry name" value="GNAT_dom"/>
</dbReference>
<evidence type="ECO:0000313" key="3">
    <source>
        <dbReference type="EMBL" id="NYJ07683.1"/>
    </source>
</evidence>
<protein>
    <submittedName>
        <fullName evidence="3">Ribosomal protein S18 acetylase RimI-like enzyme</fullName>
    </submittedName>
</protein>
<dbReference type="SUPFAM" id="SSF55729">
    <property type="entry name" value="Acyl-CoA N-acyltransferases (Nat)"/>
    <property type="match status" value="1"/>
</dbReference>
<dbReference type="CDD" id="cd04301">
    <property type="entry name" value="NAT_SF"/>
    <property type="match status" value="1"/>
</dbReference>